<keyword evidence="2 3" id="KW-0342">GTP-binding</keyword>
<dbReference type="Pfam" id="PF00025">
    <property type="entry name" value="Arf"/>
    <property type="match status" value="1"/>
</dbReference>
<dbReference type="SMART" id="SM00177">
    <property type="entry name" value="ARF"/>
    <property type="match status" value="1"/>
</dbReference>
<dbReference type="SUPFAM" id="SSF52540">
    <property type="entry name" value="P-loop containing nucleoside triphosphate hydrolases"/>
    <property type="match status" value="1"/>
</dbReference>
<organism evidence="5 6">
    <name type="scientific">Gymnopilus junonius</name>
    <name type="common">Spectacular rustgill mushroom</name>
    <name type="synonym">Gymnopilus spectabilis subsp. junonius</name>
    <dbReference type="NCBI Taxonomy" id="109634"/>
    <lineage>
        <taxon>Eukaryota</taxon>
        <taxon>Fungi</taxon>
        <taxon>Dikarya</taxon>
        <taxon>Basidiomycota</taxon>
        <taxon>Agaricomycotina</taxon>
        <taxon>Agaricomycetes</taxon>
        <taxon>Agaricomycetidae</taxon>
        <taxon>Agaricales</taxon>
        <taxon>Agaricineae</taxon>
        <taxon>Hymenogastraceae</taxon>
        <taxon>Gymnopilus</taxon>
    </lineage>
</organism>
<accession>A0A9P5TSL8</accession>
<gene>
    <name evidence="5" type="ORF">CPB84DRAFT_1843760</name>
</gene>
<dbReference type="InterPro" id="IPR006689">
    <property type="entry name" value="Small_GTPase_ARF/SAR"/>
</dbReference>
<comment type="caution">
    <text evidence="5">The sequence shown here is derived from an EMBL/GenBank/DDBJ whole genome shotgun (WGS) entry which is preliminary data.</text>
</comment>
<evidence type="ECO:0000256" key="2">
    <source>
        <dbReference type="ARBA" id="ARBA00023134"/>
    </source>
</evidence>
<feature type="binding site" evidence="4">
    <location>
        <position position="49"/>
    </location>
    <ligand>
        <name>Mg(2+)</name>
        <dbReference type="ChEBI" id="CHEBI:18420"/>
    </ligand>
</feature>
<dbReference type="GO" id="GO:0046872">
    <property type="term" value="F:metal ion binding"/>
    <property type="evidence" value="ECO:0007669"/>
    <property type="project" value="UniProtKB-KW"/>
</dbReference>
<dbReference type="PROSITE" id="PS51417">
    <property type="entry name" value="ARF"/>
    <property type="match status" value="1"/>
</dbReference>
<dbReference type="Gene3D" id="3.40.50.300">
    <property type="entry name" value="P-loop containing nucleotide triphosphate hydrolases"/>
    <property type="match status" value="1"/>
</dbReference>
<keyword evidence="1 3" id="KW-0547">Nucleotide-binding</keyword>
<dbReference type="Proteomes" id="UP000724874">
    <property type="component" value="Unassembled WGS sequence"/>
</dbReference>
<feature type="binding site" evidence="3">
    <location>
        <begin position="25"/>
        <end position="32"/>
    </location>
    <ligand>
        <name>GTP</name>
        <dbReference type="ChEBI" id="CHEBI:37565"/>
    </ligand>
</feature>
<dbReference type="OrthoDB" id="427186at2759"/>
<feature type="binding site" evidence="4">
    <location>
        <position position="32"/>
    </location>
    <ligand>
        <name>Mg(2+)</name>
        <dbReference type="ChEBI" id="CHEBI:18420"/>
    </ligand>
</feature>
<sequence>MSSVIQNLLSLVHRRDGVHPVAMLGLDNGGKTTLVYLLKLGQIIQTIPSMGFNVEVVDAPVSGRKSFKMLLWDLGIGCGRMFYARLVRNYMKNIDAVIWVVDASDEGRLEESVEALEEIILPGDPEEVDKSIPLLILANKSDLPKAMSLDRIHMAFSKFGSGRLLGVSKTAITPDTLADTGLPEAFGWLQLVWHISRPNREKGITSATKADENAAMTKVNHQMSDLRTQQNKLVEKLESWLTRIENDVDSEEFLEKFYSFSLPAWDHYTHIRIAYVLLKKFGRKEGKDKIFNGLETYITTSPQTKGRSFHVTMTYFWIQIVHFGIRNMPDIPQSSASLLPSGPLPEVITITHQDFPRFLLINPHVADGNLWSEYYTKDVLMSQKAKNEMVLPDKKPLPSLVIRDTIKSLGKDVK</sequence>
<evidence type="ECO:0000256" key="4">
    <source>
        <dbReference type="PIRSR" id="PIRSR606689-2"/>
    </source>
</evidence>
<evidence type="ECO:0000256" key="3">
    <source>
        <dbReference type="PIRSR" id="PIRSR606689-1"/>
    </source>
</evidence>
<dbReference type="PANTHER" id="PTHR11711">
    <property type="entry name" value="ADP RIBOSYLATION FACTOR-RELATED"/>
    <property type="match status" value="1"/>
</dbReference>
<reference evidence="5" key="1">
    <citation type="submission" date="2020-11" db="EMBL/GenBank/DDBJ databases">
        <authorList>
            <consortium name="DOE Joint Genome Institute"/>
            <person name="Ahrendt S."/>
            <person name="Riley R."/>
            <person name="Andreopoulos W."/>
            <person name="LaButti K."/>
            <person name="Pangilinan J."/>
            <person name="Ruiz-duenas F.J."/>
            <person name="Barrasa J.M."/>
            <person name="Sanchez-Garcia M."/>
            <person name="Camarero S."/>
            <person name="Miyauchi S."/>
            <person name="Serrano A."/>
            <person name="Linde D."/>
            <person name="Babiker R."/>
            <person name="Drula E."/>
            <person name="Ayuso-Fernandez I."/>
            <person name="Pacheco R."/>
            <person name="Padilla G."/>
            <person name="Ferreira P."/>
            <person name="Barriuso J."/>
            <person name="Kellner H."/>
            <person name="Castanera R."/>
            <person name="Alfaro M."/>
            <person name="Ramirez L."/>
            <person name="Pisabarro A.G."/>
            <person name="Kuo A."/>
            <person name="Tritt A."/>
            <person name="Lipzen A."/>
            <person name="He G."/>
            <person name="Yan M."/>
            <person name="Ng V."/>
            <person name="Cullen D."/>
            <person name="Martin F."/>
            <person name="Rosso M.-N."/>
            <person name="Henrissat B."/>
            <person name="Hibbett D."/>
            <person name="Martinez A.T."/>
            <person name="Grigoriev I.V."/>
        </authorList>
    </citation>
    <scope>NUCLEOTIDE SEQUENCE</scope>
    <source>
        <strain evidence="5">AH 44721</strain>
    </source>
</reference>
<name>A0A9P5TSL8_GYMJU</name>
<feature type="binding site" evidence="3">
    <location>
        <begin position="139"/>
        <end position="142"/>
    </location>
    <ligand>
        <name>GTP</name>
        <dbReference type="ChEBI" id="CHEBI:37565"/>
    </ligand>
</feature>
<dbReference type="AlphaFoldDB" id="A0A9P5TSL8"/>
<evidence type="ECO:0000313" key="6">
    <source>
        <dbReference type="Proteomes" id="UP000724874"/>
    </source>
</evidence>
<proteinExistence type="predicted"/>
<feature type="binding site" evidence="3">
    <location>
        <position position="79"/>
    </location>
    <ligand>
        <name>GTP</name>
        <dbReference type="ChEBI" id="CHEBI:37565"/>
    </ligand>
</feature>
<protein>
    <submittedName>
        <fullName evidence="5">ADP-ribosylation factor family-domain-containing protein</fullName>
    </submittedName>
</protein>
<dbReference type="SMART" id="SM00178">
    <property type="entry name" value="SAR"/>
    <property type="match status" value="1"/>
</dbReference>
<evidence type="ECO:0000313" key="5">
    <source>
        <dbReference type="EMBL" id="KAF8907924.1"/>
    </source>
</evidence>
<dbReference type="GO" id="GO:0005525">
    <property type="term" value="F:GTP binding"/>
    <property type="evidence" value="ECO:0007669"/>
    <property type="project" value="UniProtKB-KW"/>
</dbReference>
<dbReference type="InterPro" id="IPR024156">
    <property type="entry name" value="Small_GTPase_ARF"/>
</dbReference>
<keyword evidence="4" id="KW-0479">Metal-binding</keyword>
<dbReference type="InterPro" id="IPR027417">
    <property type="entry name" value="P-loop_NTPase"/>
</dbReference>
<keyword evidence="4" id="KW-0460">Magnesium</keyword>
<dbReference type="GO" id="GO:0003924">
    <property type="term" value="F:GTPase activity"/>
    <property type="evidence" value="ECO:0007669"/>
    <property type="project" value="InterPro"/>
</dbReference>
<evidence type="ECO:0000256" key="1">
    <source>
        <dbReference type="ARBA" id="ARBA00022741"/>
    </source>
</evidence>
<dbReference type="EMBL" id="JADNYJ010000013">
    <property type="protein sequence ID" value="KAF8907924.1"/>
    <property type="molecule type" value="Genomic_DNA"/>
</dbReference>
<keyword evidence="6" id="KW-1185">Reference proteome</keyword>